<evidence type="ECO:0000313" key="2">
    <source>
        <dbReference type="EMBL" id="RSH88956.1"/>
    </source>
</evidence>
<sequence>MLADCERPPLRLSPPSPYDSLDILKMLRFSHLALLCLAFPLLHQRGVRADDSTNYPEWVTNDYNCVIGCLQIFNSSVTERPDTALEQQGYSCVLTTCSNDTTAMNLYQAQYIISMFYATGSIYESANMTSATDSASVVAGAPTSALEAADATAAIAAGAADASQSHIGAVTSGGSGATSANATGAGSSGTNSTSAAGRRMKQVLEQGTSAGVSATLVWSLLVGTVAIGAGV</sequence>
<protein>
    <submittedName>
        <fullName evidence="2">Uncharacterized protein</fullName>
    </submittedName>
</protein>
<proteinExistence type="predicted"/>
<feature type="compositionally biased region" description="Low complexity" evidence="1">
    <location>
        <begin position="178"/>
        <end position="197"/>
    </location>
</feature>
<dbReference type="OrthoDB" id="2576419at2759"/>
<keyword evidence="3" id="KW-1185">Reference proteome</keyword>
<dbReference type="AlphaFoldDB" id="A0A427YD04"/>
<dbReference type="EMBL" id="RSCD01000015">
    <property type="protein sequence ID" value="RSH88956.1"/>
    <property type="molecule type" value="Genomic_DNA"/>
</dbReference>
<name>A0A427YD04_9TREE</name>
<accession>A0A427YD04</accession>
<comment type="caution">
    <text evidence="2">The sequence shown here is derived from an EMBL/GenBank/DDBJ whole genome shotgun (WGS) entry which is preliminary data.</text>
</comment>
<dbReference type="Proteomes" id="UP000279259">
    <property type="component" value="Unassembled WGS sequence"/>
</dbReference>
<feature type="region of interest" description="Disordered" evidence="1">
    <location>
        <begin position="178"/>
        <end position="198"/>
    </location>
</feature>
<reference evidence="2 3" key="1">
    <citation type="submission" date="2018-11" db="EMBL/GenBank/DDBJ databases">
        <title>Genome sequence of Saitozyma podzolica DSM 27192.</title>
        <authorList>
            <person name="Aliyu H."/>
            <person name="Gorte O."/>
            <person name="Ochsenreither K."/>
        </authorList>
    </citation>
    <scope>NUCLEOTIDE SEQUENCE [LARGE SCALE GENOMIC DNA]</scope>
    <source>
        <strain evidence="2 3">DSM 27192</strain>
    </source>
</reference>
<gene>
    <name evidence="2" type="ORF">EHS25_002618</name>
</gene>
<evidence type="ECO:0000313" key="3">
    <source>
        <dbReference type="Proteomes" id="UP000279259"/>
    </source>
</evidence>
<organism evidence="2 3">
    <name type="scientific">Saitozyma podzolica</name>
    <dbReference type="NCBI Taxonomy" id="1890683"/>
    <lineage>
        <taxon>Eukaryota</taxon>
        <taxon>Fungi</taxon>
        <taxon>Dikarya</taxon>
        <taxon>Basidiomycota</taxon>
        <taxon>Agaricomycotina</taxon>
        <taxon>Tremellomycetes</taxon>
        <taxon>Tremellales</taxon>
        <taxon>Trimorphomycetaceae</taxon>
        <taxon>Saitozyma</taxon>
    </lineage>
</organism>
<evidence type="ECO:0000256" key="1">
    <source>
        <dbReference type="SAM" id="MobiDB-lite"/>
    </source>
</evidence>